<comment type="caution">
    <text evidence="1">The sequence shown here is derived from an EMBL/GenBank/DDBJ whole genome shotgun (WGS) entry which is preliminary data.</text>
</comment>
<name>A0ABQ9TK29_SAGOE</name>
<protein>
    <submittedName>
        <fullName evidence="1">Uncharacterized protein</fullName>
    </submittedName>
</protein>
<gene>
    <name evidence="1" type="ORF">P7K49_036409</name>
</gene>
<reference evidence="1 2" key="1">
    <citation type="submission" date="2023-05" db="EMBL/GenBank/DDBJ databases">
        <title>B98-5 Cell Line De Novo Hybrid Assembly: An Optical Mapping Approach.</title>
        <authorList>
            <person name="Kananen K."/>
            <person name="Auerbach J.A."/>
            <person name="Kautto E."/>
            <person name="Blachly J.S."/>
        </authorList>
    </citation>
    <scope>NUCLEOTIDE SEQUENCE [LARGE SCALE GENOMIC DNA]</scope>
    <source>
        <strain evidence="1">B95-8</strain>
        <tissue evidence="1">Cell line</tissue>
    </source>
</reference>
<proteinExistence type="predicted"/>
<dbReference type="EMBL" id="JASSZA010000021">
    <property type="protein sequence ID" value="KAK2085109.1"/>
    <property type="molecule type" value="Genomic_DNA"/>
</dbReference>
<evidence type="ECO:0000313" key="2">
    <source>
        <dbReference type="Proteomes" id="UP001266305"/>
    </source>
</evidence>
<sequence length="86" mass="9419">QCWLNEFIVEEIYEGRDVPPTAPRNHIPTSHPCPLPPAFNAPKTQGSHLTCCPLTPTRLTSSCVSTEGLAHLASGLGHCHYLEELE</sequence>
<organism evidence="1 2">
    <name type="scientific">Saguinus oedipus</name>
    <name type="common">Cotton-top tamarin</name>
    <name type="synonym">Oedipomidas oedipus</name>
    <dbReference type="NCBI Taxonomy" id="9490"/>
    <lineage>
        <taxon>Eukaryota</taxon>
        <taxon>Metazoa</taxon>
        <taxon>Chordata</taxon>
        <taxon>Craniata</taxon>
        <taxon>Vertebrata</taxon>
        <taxon>Euteleostomi</taxon>
        <taxon>Mammalia</taxon>
        <taxon>Eutheria</taxon>
        <taxon>Euarchontoglires</taxon>
        <taxon>Primates</taxon>
        <taxon>Haplorrhini</taxon>
        <taxon>Platyrrhini</taxon>
        <taxon>Cebidae</taxon>
        <taxon>Callitrichinae</taxon>
        <taxon>Saguinus</taxon>
    </lineage>
</organism>
<feature type="non-terminal residue" evidence="1">
    <location>
        <position position="1"/>
    </location>
</feature>
<evidence type="ECO:0000313" key="1">
    <source>
        <dbReference type="EMBL" id="KAK2085109.1"/>
    </source>
</evidence>
<accession>A0ABQ9TK29</accession>
<dbReference type="Proteomes" id="UP001266305">
    <property type="component" value="Unassembled WGS sequence"/>
</dbReference>
<keyword evidence="2" id="KW-1185">Reference proteome</keyword>